<keyword evidence="3" id="KW-1185">Reference proteome</keyword>
<dbReference type="EMBL" id="MIGZ01000004">
    <property type="protein sequence ID" value="ODQ96395.1"/>
    <property type="molecule type" value="Genomic_DNA"/>
</dbReference>
<dbReference type="InterPro" id="IPR037171">
    <property type="entry name" value="NagB/RpiA_transferase-like"/>
</dbReference>
<reference evidence="3" key="1">
    <citation type="submission" date="2016-09" db="EMBL/GenBank/DDBJ databases">
        <authorList>
            <person name="Greninger A.L."/>
            <person name="Jerome K.R."/>
            <person name="Mcnair B."/>
            <person name="Wallis C."/>
            <person name="Fang F."/>
        </authorList>
    </citation>
    <scope>NUCLEOTIDE SEQUENCE [LARGE SCALE GENOMIC DNA]</scope>
    <source>
        <strain evidence="3">M7</strain>
    </source>
</reference>
<evidence type="ECO:0000313" key="2">
    <source>
        <dbReference type="EMBL" id="ODQ96395.1"/>
    </source>
</evidence>
<dbReference type="OrthoDB" id="9794187at2"/>
<dbReference type="Proteomes" id="UP000094243">
    <property type="component" value="Unassembled WGS sequence"/>
</dbReference>
<name>A0A1E3S2J2_9MYCO</name>
<sequence length="198" mass="20984">MLARIRSALTAQLEEVEVPRDYERSPLSGKGDVDRFADATAEYRARVHRIDTTAISTTIASLVATGQPVAVPADVPKEWIERVDTVVDVPGAPLTVEQLDLVGAVVTGCALGIAVTGTLVLDAGATQGRRALTLVPDHHICVVFTDQIVDSVPEAFSALNPTSPLTFISGPSATSDIELNRVEGVHGPRTLDVLLVDR</sequence>
<dbReference type="SUPFAM" id="SSF100950">
    <property type="entry name" value="NagB/RpiA/CoA transferase-like"/>
    <property type="match status" value="1"/>
</dbReference>
<protein>
    <submittedName>
        <fullName evidence="2">Lactate utilization protein C</fullName>
    </submittedName>
</protein>
<gene>
    <name evidence="2" type="ORF">BHQ17_01380</name>
</gene>
<evidence type="ECO:0000313" key="3">
    <source>
        <dbReference type="Proteomes" id="UP000094243"/>
    </source>
</evidence>
<dbReference type="InterPro" id="IPR024185">
    <property type="entry name" value="FTHF_cligase-like_sf"/>
</dbReference>
<dbReference type="PANTHER" id="PTHR43682">
    <property type="entry name" value="LACTATE UTILIZATION PROTEIN C"/>
    <property type="match status" value="1"/>
</dbReference>
<dbReference type="RefSeq" id="WP_069403472.1">
    <property type="nucleotide sequence ID" value="NZ_MIGZ01000004.1"/>
</dbReference>
<feature type="domain" description="LUD" evidence="1">
    <location>
        <begin position="97"/>
        <end position="196"/>
    </location>
</feature>
<organism evidence="2 3">
    <name type="scientific">Mycolicibacterium holsaticum</name>
    <dbReference type="NCBI Taxonomy" id="152142"/>
    <lineage>
        <taxon>Bacteria</taxon>
        <taxon>Bacillati</taxon>
        <taxon>Actinomycetota</taxon>
        <taxon>Actinomycetes</taxon>
        <taxon>Mycobacteriales</taxon>
        <taxon>Mycobacteriaceae</taxon>
        <taxon>Mycolicibacterium</taxon>
    </lineage>
</organism>
<comment type="caution">
    <text evidence="2">The sequence shown here is derived from an EMBL/GenBank/DDBJ whole genome shotgun (WGS) entry which is preliminary data.</text>
</comment>
<dbReference type="InterPro" id="IPR003741">
    <property type="entry name" value="LUD_dom"/>
</dbReference>
<dbReference type="PANTHER" id="PTHR43682:SF1">
    <property type="entry name" value="LACTATE UTILIZATION PROTEIN C"/>
    <property type="match status" value="1"/>
</dbReference>
<dbReference type="Pfam" id="PF02589">
    <property type="entry name" value="LUD_dom"/>
    <property type="match status" value="1"/>
</dbReference>
<evidence type="ECO:0000259" key="1">
    <source>
        <dbReference type="Pfam" id="PF02589"/>
    </source>
</evidence>
<accession>A0A1E3S2J2</accession>
<proteinExistence type="predicted"/>
<dbReference type="AlphaFoldDB" id="A0A1E3S2J2"/>
<dbReference type="Gene3D" id="3.40.50.10420">
    <property type="entry name" value="NagB/RpiA/CoA transferase-like"/>
    <property type="match status" value="1"/>
</dbReference>